<proteinExistence type="predicted"/>
<sequence length="114" mass="12033">MGPRPSVRSSERGVEASEWQSFPLSGLSQSCPLDQGPEPKDPAPPSPSLTGSPLRPSLACSPKGASDVRLGVALVAGQERTWPALLTATWEEQAAAASWSAVLSRAHMGTKLRW</sequence>
<organism evidence="1 2">
    <name type="scientific">Rangifer tarandus platyrhynchus</name>
    <name type="common">Svalbard reindeer</name>
    <dbReference type="NCBI Taxonomy" id="3082113"/>
    <lineage>
        <taxon>Eukaryota</taxon>
        <taxon>Metazoa</taxon>
        <taxon>Chordata</taxon>
        <taxon>Craniata</taxon>
        <taxon>Vertebrata</taxon>
        <taxon>Euteleostomi</taxon>
        <taxon>Mammalia</taxon>
        <taxon>Eutheria</taxon>
        <taxon>Laurasiatheria</taxon>
        <taxon>Artiodactyla</taxon>
        <taxon>Ruminantia</taxon>
        <taxon>Pecora</taxon>
        <taxon>Cervidae</taxon>
        <taxon>Odocoileinae</taxon>
        <taxon>Rangifer</taxon>
    </lineage>
</organism>
<accession>A0AC59YZ90</accession>
<reference evidence="1" key="1">
    <citation type="submission" date="2023-05" db="EMBL/GenBank/DDBJ databases">
        <authorList>
            <consortium name="ELIXIR-Norway"/>
        </authorList>
    </citation>
    <scope>NUCLEOTIDE SEQUENCE</scope>
</reference>
<dbReference type="Proteomes" id="UP001162501">
    <property type="component" value="Chromosome 21"/>
</dbReference>
<gene>
    <name evidence="1" type="ORF">MRATA1EN22A_LOCUS12001</name>
</gene>
<dbReference type="EMBL" id="OX596105">
    <property type="protein sequence ID" value="CAN0097955.1"/>
    <property type="molecule type" value="Genomic_DNA"/>
</dbReference>
<evidence type="ECO:0000313" key="1">
    <source>
        <dbReference type="EMBL" id="CAN0097955.1"/>
    </source>
</evidence>
<evidence type="ECO:0000313" key="2">
    <source>
        <dbReference type="Proteomes" id="UP001162501"/>
    </source>
</evidence>
<protein>
    <submittedName>
        <fullName evidence="1">Uncharacterized protein</fullName>
    </submittedName>
</protein>
<name>A0AC59YZ90_RANTA</name>
<reference evidence="1" key="2">
    <citation type="submission" date="2025-03" db="EMBL/GenBank/DDBJ databases">
        <authorList>
            <consortium name="ELIXIR-Norway"/>
            <consortium name="Elixir Norway"/>
        </authorList>
    </citation>
    <scope>NUCLEOTIDE SEQUENCE</scope>
</reference>